<dbReference type="RefSeq" id="WP_091202264.1">
    <property type="nucleotide sequence ID" value="NZ_LT594324.1"/>
</dbReference>
<dbReference type="OrthoDB" id="3267263at2"/>
<reference evidence="2 3" key="1">
    <citation type="submission" date="2016-06" db="EMBL/GenBank/DDBJ databases">
        <authorList>
            <person name="Kjaerup R.B."/>
            <person name="Dalgaard T.S."/>
            <person name="Juul-Madsen H.R."/>
        </authorList>
    </citation>
    <scope>NUCLEOTIDE SEQUENCE [LARGE SCALE GENOMIC DNA]</scope>
    <source>
        <strain evidence="2 3">DSM 45248</strain>
    </source>
</reference>
<dbReference type="EMBL" id="LT594324">
    <property type="protein sequence ID" value="SBT45104.1"/>
    <property type="molecule type" value="Genomic_DNA"/>
</dbReference>
<evidence type="ECO:0000256" key="1">
    <source>
        <dbReference type="SAM" id="Phobius"/>
    </source>
</evidence>
<evidence type="ECO:0008006" key="4">
    <source>
        <dbReference type="Google" id="ProtNLM"/>
    </source>
</evidence>
<keyword evidence="1" id="KW-0812">Transmembrane</keyword>
<keyword evidence="1" id="KW-0472">Membrane</keyword>
<name>A0A1A8ZML6_9ACTN</name>
<gene>
    <name evidence="2" type="ORF">GA0070621_2251</name>
</gene>
<dbReference type="PATRIC" id="fig|299146.4.peg.2323"/>
<proteinExistence type="predicted"/>
<protein>
    <recommendedName>
        <fullName evidence="4">DoxX protein</fullName>
    </recommendedName>
</protein>
<sequence>MRLTHTPLRLTIGAFILNSGLSKRGLEGEAAQAVHGMAVGALPQLGQIEPNRFAKLLSRGETALGAALLVPFVPSLLAGAALTAFGAGLVQLYLKTPGLREANSLRPTQAGTGIAKDVWLVGAGLTLMLDSLTHGRRRH</sequence>
<keyword evidence="1" id="KW-1133">Transmembrane helix</keyword>
<evidence type="ECO:0000313" key="3">
    <source>
        <dbReference type="Proteomes" id="UP000198765"/>
    </source>
</evidence>
<organism evidence="2 3">
    <name type="scientific">Micromonospora narathiwatensis</name>
    <dbReference type="NCBI Taxonomy" id="299146"/>
    <lineage>
        <taxon>Bacteria</taxon>
        <taxon>Bacillati</taxon>
        <taxon>Actinomycetota</taxon>
        <taxon>Actinomycetes</taxon>
        <taxon>Micromonosporales</taxon>
        <taxon>Micromonosporaceae</taxon>
        <taxon>Micromonospora</taxon>
    </lineage>
</organism>
<dbReference type="Proteomes" id="UP000198765">
    <property type="component" value="Chromosome I"/>
</dbReference>
<evidence type="ECO:0000313" key="2">
    <source>
        <dbReference type="EMBL" id="SBT45104.1"/>
    </source>
</evidence>
<accession>A0A1A8ZML6</accession>
<dbReference type="AlphaFoldDB" id="A0A1A8ZML6"/>
<feature type="transmembrane region" description="Helical" evidence="1">
    <location>
        <begin position="62"/>
        <end position="94"/>
    </location>
</feature>
<keyword evidence="3" id="KW-1185">Reference proteome</keyword>